<dbReference type="GO" id="GO:0003677">
    <property type="term" value="F:DNA binding"/>
    <property type="evidence" value="ECO:0007669"/>
    <property type="project" value="UniProtKB-KW"/>
</dbReference>
<dbReference type="InterPro" id="IPR017930">
    <property type="entry name" value="Myb_dom"/>
</dbReference>
<keyword evidence="5" id="KW-0804">Transcription</keyword>
<dbReference type="PROSITE" id="PS51294">
    <property type="entry name" value="HTH_MYB"/>
    <property type="match status" value="1"/>
</dbReference>
<dbReference type="EMBL" id="JBJKBG010000004">
    <property type="protein sequence ID" value="KAL3741216.1"/>
    <property type="molecule type" value="Genomic_DNA"/>
</dbReference>
<evidence type="ECO:0000256" key="5">
    <source>
        <dbReference type="ARBA" id="ARBA00023163"/>
    </source>
</evidence>
<organism evidence="9 10">
    <name type="scientific">Eucalyptus globulus</name>
    <name type="common">Tasmanian blue gum</name>
    <dbReference type="NCBI Taxonomy" id="34317"/>
    <lineage>
        <taxon>Eukaryota</taxon>
        <taxon>Viridiplantae</taxon>
        <taxon>Streptophyta</taxon>
        <taxon>Embryophyta</taxon>
        <taxon>Tracheophyta</taxon>
        <taxon>Spermatophyta</taxon>
        <taxon>Magnoliopsida</taxon>
        <taxon>eudicotyledons</taxon>
        <taxon>Gunneridae</taxon>
        <taxon>Pentapetalae</taxon>
        <taxon>rosids</taxon>
        <taxon>malvids</taxon>
        <taxon>Myrtales</taxon>
        <taxon>Myrtaceae</taxon>
        <taxon>Myrtoideae</taxon>
        <taxon>Eucalypteae</taxon>
        <taxon>Eucalyptus</taxon>
    </lineage>
</organism>
<dbReference type="PANTHER" id="PTHR47997">
    <property type="entry name" value="MYB DOMAIN PROTEIN 55"/>
    <property type="match status" value="1"/>
</dbReference>
<dbReference type="Proteomes" id="UP001634007">
    <property type="component" value="Unassembled WGS sequence"/>
</dbReference>
<dbReference type="Gene3D" id="1.10.10.60">
    <property type="entry name" value="Homeodomain-like"/>
    <property type="match status" value="1"/>
</dbReference>
<comment type="caution">
    <text evidence="9">The sequence shown here is derived from an EMBL/GenBank/DDBJ whole genome shotgun (WGS) entry which is preliminary data.</text>
</comment>
<keyword evidence="3" id="KW-0805">Transcription regulation</keyword>
<feature type="domain" description="HTH myb-type" evidence="8">
    <location>
        <begin position="5"/>
        <end position="59"/>
    </location>
</feature>
<protein>
    <submittedName>
        <fullName evidence="9">Uncharacterized protein</fullName>
    </submittedName>
</protein>
<sequence>MNYLRPNIKHGNITKEEEETIIVLHRVLGNRWAAIAARLPGRTDNEIKNYWNTRLRKRVSEEFSLQNTRNDVDLHTDGKDISFHPLNDSPKATNLGLDYQIPTTNADNSCPSVGVHDEKPWSYARCALEEYENGEGESLWKQVLAVEDFYIEEDFKRMCANSGTNNAPSYGCTQPEPTYFASCYDDFVLDLWGES</sequence>
<dbReference type="InterPro" id="IPR051953">
    <property type="entry name" value="Plant_SW-associated_TFs"/>
</dbReference>
<comment type="subcellular location">
    <subcellularLocation>
        <location evidence="1">Nucleus</location>
    </subcellularLocation>
</comment>
<dbReference type="InterPro" id="IPR001005">
    <property type="entry name" value="SANT/Myb"/>
</dbReference>
<keyword evidence="4" id="KW-0238">DNA-binding</keyword>
<evidence type="ECO:0000256" key="2">
    <source>
        <dbReference type="ARBA" id="ARBA00022737"/>
    </source>
</evidence>
<dbReference type="InterPro" id="IPR009057">
    <property type="entry name" value="Homeodomain-like_sf"/>
</dbReference>
<dbReference type="SUPFAM" id="SSF46689">
    <property type="entry name" value="Homeodomain-like"/>
    <property type="match status" value="1"/>
</dbReference>
<keyword evidence="6" id="KW-0539">Nucleus</keyword>
<evidence type="ECO:0000313" key="10">
    <source>
        <dbReference type="Proteomes" id="UP001634007"/>
    </source>
</evidence>
<accession>A0ABD3KU71</accession>
<dbReference type="CDD" id="cd00167">
    <property type="entry name" value="SANT"/>
    <property type="match status" value="1"/>
</dbReference>
<evidence type="ECO:0000256" key="6">
    <source>
        <dbReference type="ARBA" id="ARBA00023242"/>
    </source>
</evidence>
<keyword evidence="2" id="KW-0677">Repeat</keyword>
<evidence type="ECO:0000256" key="1">
    <source>
        <dbReference type="ARBA" id="ARBA00004123"/>
    </source>
</evidence>
<evidence type="ECO:0000259" key="7">
    <source>
        <dbReference type="PROSITE" id="PS50090"/>
    </source>
</evidence>
<proteinExistence type="predicted"/>
<dbReference type="AlphaFoldDB" id="A0ABD3KU71"/>
<dbReference type="PROSITE" id="PS50090">
    <property type="entry name" value="MYB_LIKE"/>
    <property type="match status" value="1"/>
</dbReference>
<evidence type="ECO:0000313" key="9">
    <source>
        <dbReference type="EMBL" id="KAL3741216.1"/>
    </source>
</evidence>
<evidence type="ECO:0000256" key="3">
    <source>
        <dbReference type="ARBA" id="ARBA00023015"/>
    </source>
</evidence>
<dbReference type="Pfam" id="PF00249">
    <property type="entry name" value="Myb_DNA-binding"/>
    <property type="match status" value="1"/>
</dbReference>
<dbReference type="SMART" id="SM00717">
    <property type="entry name" value="SANT"/>
    <property type="match status" value="1"/>
</dbReference>
<dbReference type="PANTHER" id="PTHR47997:SF28">
    <property type="entry name" value="TRANSCRIPTION FACTOR MYB15-LIKE"/>
    <property type="match status" value="1"/>
</dbReference>
<evidence type="ECO:0000256" key="4">
    <source>
        <dbReference type="ARBA" id="ARBA00023125"/>
    </source>
</evidence>
<keyword evidence="10" id="KW-1185">Reference proteome</keyword>
<name>A0ABD3KU71_EUCGL</name>
<evidence type="ECO:0000259" key="8">
    <source>
        <dbReference type="PROSITE" id="PS51294"/>
    </source>
</evidence>
<gene>
    <name evidence="9" type="ORF">ACJRO7_016790</name>
</gene>
<feature type="domain" description="Myb-like" evidence="7">
    <location>
        <begin position="5"/>
        <end position="55"/>
    </location>
</feature>
<dbReference type="GO" id="GO:0005634">
    <property type="term" value="C:nucleus"/>
    <property type="evidence" value="ECO:0007669"/>
    <property type="project" value="UniProtKB-SubCell"/>
</dbReference>
<reference evidence="9 10" key="1">
    <citation type="submission" date="2024-11" db="EMBL/GenBank/DDBJ databases">
        <title>Chromosome-level genome assembly of Eucalyptus globulus Labill. provides insights into its genome evolution.</title>
        <authorList>
            <person name="Li X."/>
        </authorList>
    </citation>
    <scope>NUCLEOTIDE SEQUENCE [LARGE SCALE GENOMIC DNA]</scope>
    <source>
        <strain evidence="9">CL2024</strain>
        <tissue evidence="9">Fresh tender leaves</tissue>
    </source>
</reference>